<dbReference type="GeneTree" id="ENSGT00390000001878"/>
<dbReference type="SUPFAM" id="SSF54211">
    <property type="entry name" value="Ribosomal protein S5 domain 2-like"/>
    <property type="match status" value="1"/>
</dbReference>
<dbReference type="FunFam" id="3.30.230.10:FF:000002">
    <property type="entry name" value="30S ribosomal protein S5"/>
    <property type="match status" value="1"/>
</dbReference>
<reference evidence="13" key="1">
    <citation type="submission" date="2011-03" db="EMBL/GenBank/DDBJ databases">
        <title>Version 3 of the genome sequence of Otolemur garnettii (Bushbaby).</title>
        <authorList>
            <consortium name="The Broad Institute Genome Sequencing Platform"/>
            <person name="Di Palma F."/>
            <person name="Johnson J."/>
            <person name="Lander E.S."/>
            <person name="Lindblad-Toh K."/>
            <person name="Jaffe D.B."/>
            <person name="Gnerre S."/>
            <person name="MacCallum I."/>
            <person name="Przybylski D."/>
            <person name="Ribeiro F.J."/>
            <person name="Burton J.N."/>
            <person name="Walker B.J."/>
            <person name="Sharpe T."/>
            <person name="Hall G."/>
        </authorList>
    </citation>
    <scope>NUCLEOTIDE SEQUENCE [LARGE SCALE GENOMIC DNA]</scope>
</reference>
<dbReference type="Pfam" id="PF21251">
    <property type="entry name" value="Ribosomal_uS5m_N"/>
    <property type="match status" value="1"/>
</dbReference>
<dbReference type="PROSITE" id="PS50881">
    <property type="entry name" value="S5_DSRBD"/>
    <property type="match status" value="1"/>
</dbReference>
<comment type="similarity">
    <text evidence="2 9">Belongs to the universal ribosomal protein uS5 family.</text>
</comment>
<dbReference type="Gene3D" id="3.30.230.10">
    <property type="match status" value="1"/>
</dbReference>
<dbReference type="EMBL" id="AAQR03151857">
    <property type="status" value="NOT_ANNOTATED_CDS"/>
    <property type="molecule type" value="Genomic_DNA"/>
</dbReference>
<dbReference type="InParanoid" id="H0XHA9"/>
<evidence type="ECO:0000256" key="7">
    <source>
        <dbReference type="ARBA" id="ARBA00041606"/>
    </source>
</evidence>
<dbReference type="GO" id="GO:0006412">
    <property type="term" value="P:translation"/>
    <property type="evidence" value="ECO:0007669"/>
    <property type="project" value="InterPro"/>
</dbReference>
<organism evidence="12 13">
    <name type="scientific">Otolemur garnettii</name>
    <name type="common">Small-eared galago</name>
    <name type="synonym">Garnett's greater bushbaby</name>
    <dbReference type="NCBI Taxonomy" id="30611"/>
    <lineage>
        <taxon>Eukaryota</taxon>
        <taxon>Metazoa</taxon>
        <taxon>Chordata</taxon>
        <taxon>Craniata</taxon>
        <taxon>Vertebrata</taxon>
        <taxon>Euteleostomi</taxon>
        <taxon>Mammalia</taxon>
        <taxon>Eutheria</taxon>
        <taxon>Euarchontoglires</taxon>
        <taxon>Primates</taxon>
        <taxon>Strepsirrhini</taxon>
        <taxon>Lorisiformes</taxon>
        <taxon>Galagidae</taxon>
        <taxon>Otolemur</taxon>
    </lineage>
</organism>
<keyword evidence="3 8" id="KW-0689">Ribosomal protein</keyword>
<dbReference type="GO" id="GO:0005743">
    <property type="term" value="C:mitochondrial inner membrane"/>
    <property type="evidence" value="ECO:0007669"/>
    <property type="project" value="UniProtKB-ARBA"/>
</dbReference>
<dbReference type="OMA" id="LICHRAI"/>
<evidence type="ECO:0000256" key="8">
    <source>
        <dbReference type="PROSITE-ProRule" id="PRU00268"/>
    </source>
</evidence>
<evidence type="ECO:0000313" key="12">
    <source>
        <dbReference type="Ensembl" id="ENSOGAP00000015499.1"/>
    </source>
</evidence>
<dbReference type="PROSITE" id="PS00585">
    <property type="entry name" value="RIBOSOMAL_S5"/>
    <property type="match status" value="1"/>
</dbReference>
<evidence type="ECO:0000256" key="10">
    <source>
        <dbReference type="SAM" id="MobiDB-lite"/>
    </source>
</evidence>
<keyword evidence="4" id="KW-0496">Mitochondrion</keyword>
<feature type="domain" description="S5 DRBM" evidence="11">
    <location>
        <begin position="221"/>
        <end position="285"/>
    </location>
</feature>
<dbReference type="InterPro" id="IPR018192">
    <property type="entry name" value="Ribosomal_uS5_N_CS"/>
</dbReference>
<keyword evidence="5 8" id="KW-0687">Ribonucleoprotein</keyword>
<evidence type="ECO:0000256" key="5">
    <source>
        <dbReference type="ARBA" id="ARBA00023274"/>
    </source>
</evidence>
<evidence type="ECO:0000256" key="9">
    <source>
        <dbReference type="RuleBase" id="RU003823"/>
    </source>
</evidence>
<evidence type="ECO:0000256" key="4">
    <source>
        <dbReference type="ARBA" id="ARBA00023128"/>
    </source>
</evidence>
<dbReference type="EMBL" id="AAQR03151858">
    <property type="status" value="NOT_ANNOTATED_CDS"/>
    <property type="molecule type" value="Genomic_DNA"/>
</dbReference>
<evidence type="ECO:0000313" key="13">
    <source>
        <dbReference type="Proteomes" id="UP000005225"/>
    </source>
</evidence>
<feature type="region of interest" description="Disordered" evidence="10">
    <location>
        <begin position="111"/>
        <end position="130"/>
    </location>
</feature>
<dbReference type="Ensembl" id="ENSOGAT00000032696.1">
    <property type="protein sequence ID" value="ENSOGAP00000015499.1"/>
    <property type="gene ID" value="ENSOGAG00000031363.1"/>
</dbReference>
<dbReference type="STRING" id="30611.ENSOGAP00000015499"/>
<evidence type="ECO:0000256" key="3">
    <source>
        <dbReference type="ARBA" id="ARBA00022980"/>
    </source>
</evidence>
<dbReference type="GO" id="GO:0003723">
    <property type="term" value="F:RNA binding"/>
    <property type="evidence" value="ECO:0007669"/>
    <property type="project" value="InterPro"/>
</dbReference>
<evidence type="ECO:0000256" key="2">
    <source>
        <dbReference type="ARBA" id="ARBA00008945"/>
    </source>
</evidence>
<dbReference type="AlphaFoldDB" id="H0XHA9"/>
<protein>
    <recommendedName>
        <fullName evidence="6">Small ribosomal subunit protein uS5m</fullName>
    </recommendedName>
    <alternativeName>
        <fullName evidence="7">28S ribosomal protein S5, mitochondrial</fullName>
    </alternativeName>
</protein>
<reference evidence="12" key="2">
    <citation type="submission" date="2025-08" db="UniProtKB">
        <authorList>
            <consortium name="Ensembl"/>
        </authorList>
    </citation>
    <scope>IDENTIFICATION</scope>
</reference>
<evidence type="ECO:0000259" key="11">
    <source>
        <dbReference type="PROSITE" id="PS50881"/>
    </source>
</evidence>
<dbReference type="InterPro" id="IPR048584">
    <property type="entry name" value="Ribosomal_uS5m_N"/>
</dbReference>
<dbReference type="GO" id="GO:0005763">
    <property type="term" value="C:mitochondrial small ribosomal subunit"/>
    <property type="evidence" value="ECO:0007669"/>
    <property type="project" value="Ensembl"/>
</dbReference>
<dbReference type="Proteomes" id="UP000005225">
    <property type="component" value="Unassembled WGS sequence"/>
</dbReference>
<dbReference type="GO" id="GO:0003735">
    <property type="term" value="F:structural constituent of ribosome"/>
    <property type="evidence" value="ECO:0007669"/>
    <property type="project" value="UniProtKB-UniRule"/>
</dbReference>
<evidence type="ECO:0000256" key="1">
    <source>
        <dbReference type="ARBA" id="ARBA00004173"/>
    </source>
</evidence>
<dbReference type="InterPro" id="IPR014721">
    <property type="entry name" value="Ribsml_uS5_D2-typ_fold_subgr"/>
</dbReference>
<dbReference type="Pfam" id="PF03719">
    <property type="entry name" value="Ribosomal_S5_C"/>
    <property type="match status" value="1"/>
</dbReference>
<reference evidence="12" key="3">
    <citation type="submission" date="2025-09" db="UniProtKB">
        <authorList>
            <consortium name="Ensembl"/>
        </authorList>
    </citation>
    <scope>IDENTIFICATION</scope>
</reference>
<proteinExistence type="inferred from homology"/>
<dbReference type="PANTHER" id="PTHR48277">
    <property type="entry name" value="MITOCHONDRIAL RIBOSOMAL PROTEIN S5"/>
    <property type="match status" value="1"/>
</dbReference>
<dbReference type="Gene3D" id="3.30.160.20">
    <property type="match status" value="1"/>
</dbReference>
<dbReference type="InterPro" id="IPR013810">
    <property type="entry name" value="Ribosomal_uS5_N"/>
</dbReference>
<dbReference type="InterPro" id="IPR020568">
    <property type="entry name" value="Ribosomal_Su5_D2-typ_SF"/>
</dbReference>
<dbReference type="SUPFAM" id="SSF54768">
    <property type="entry name" value="dsRNA-binding domain-like"/>
    <property type="match status" value="1"/>
</dbReference>
<sequence>MAAAVRAAGRLPALCGGPAGHLWSRQLSLNAFPVTSILALRTTVNNGEIHLCSSLGTGDNRQYTSLSHALQTQCCISSPTSWMGQQYRPYSFFTKLTADELWRGALAETGAGARKGRGKRTKKKKRKDLNRGQIIGEGHYGFLWPGLNAPLMKNGAMQNIAQRSKEEQEKIETEMIQQREEWDRKRKMKVKRERGWSGNSWGGVSLGPPDPGPKGETYEDFDTRILEVRNVFNMTAKEGRKKSVRVLVAVGNGQGAAGFAIGKATERVDAFRKAKNKAIHYLHYIERYENHTIFHDISLRYKRTHIKMKKQPRGYGLHCHRAIITICRLIGIKDMYAKVSGSVNMLNLTRCLFRGLSQQETHQQLADKKGLHVVEFREECGPLPIVVASPQGPLRKDPEPEEEVPDIKLDWEEVKAAQGMKRSVWSGLKRAAT</sequence>
<dbReference type="PANTHER" id="PTHR48277:SF1">
    <property type="entry name" value="MITOCHONDRIAL RIBOSOMAL PROTEIN S5"/>
    <property type="match status" value="1"/>
</dbReference>
<feature type="compositionally biased region" description="Basic residues" evidence="10">
    <location>
        <begin position="114"/>
        <end position="128"/>
    </location>
</feature>
<dbReference type="FunCoup" id="H0XHA9">
    <property type="interactions" value="1483"/>
</dbReference>
<dbReference type="InterPro" id="IPR005324">
    <property type="entry name" value="Ribosomal_uS5_C"/>
</dbReference>
<dbReference type="InterPro" id="IPR000851">
    <property type="entry name" value="Ribosomal_uS5"/>
</dbReference>
<dbReference type="eggNOG" id="KOG2646">
    <property type="taxonomic scope" value="Eukaryota"/>
</dbReference>
<name>H0XHA9_OTOGA</name>
<accession>H0XHA9</accession>
<comment type="subcellular location">
    <subcellularLocation>
        <location evidence="1">Mitochondrion</location>
    </subcellularLocation>
</comment>
<evidence type="ECO:0000256" key="6">
    <source>
        <dbReference type="ARBA" id="ARBA00039335"/>
    </source>
</evidence>
<dbReference type="HOGENOM" id="CLU_050434_0_0_1"/>
<dbReference type="EMBL" id="AAQR03151859">
    <property type="status" value="NOT_ANNOTATED_CDS"/>
    <property type="molecule type" value="Genomic_DNA"/>
</dbReference>
<dbReference type="FunFam" id="3.30.160.20:FF:000022">
    <property type="entry name" value="28S ribosomal protein S5, mitochondrial"/>
    <property type="match status" value="1"/>
</dbReference>
<dbReference type="Pfam" id="PF00333">
    <property type="entry name" value="Ribosomal_S5"/>
    <property type="match status" value="1"/>
</dbReference>
<keyword evidence="13" id="KW-1185">Reference proteome</keyword>